<protein>
    <submittedName>
        <fullName evidence="4">TrmH family RNA methyltransferase</fullName>
    </submittedName>
</protein>
<keyword evidence="1 4" id="KW-0489">Methyltransferase</keyword>
<dbReference type="RefSeq" id="WP_406786234.1">
    <property type="nucleotide sequence ID" value="NZ_JBJIAA010000003.1"/>
</dbReference>
<accession>A0ABW8TCW0</accession>
<gene>
    <name evidence="4" type="ORF">ACJDT4_03940</name>
</gene>
<keyword evidence="5" id="KW-1185">Reference proteome</keyword>
<dbReference type="EMBL" id="JBJIAA010000003">
    <property type="protein sequence ID" value="MFL0249563.1"/>
    <property type="molecule type" value="Genomic_DNA"/>
</dbReference>
<dbReference type="CDD" id="cd18082">
    <property type="entry name" value="SpoU-like_family"/>
    <property type="match status" value="1"/>
</dbReference>
<dbReference type="SUPFAM" id="SSF75217">
    <property type="entry name" value="alpha/beta knot"/>
    <property type="match status" value="1"/>
</dbReference>
<reference evidence="4 5" key="1">
    <citation type="submission" date="2024-11" db="EMBL/GenBank/DDBJ databases">
        <authorList>
            <person name="Heng Y.C."/>
            <person name="Lim A.C.H."/>
            <person name="Lee J.K.Y."/>
            <person name="Kittelmann S."/>
        </authorList>
    </citation>
    <scope>NUCLEOTIDE SEQUENCE [LARGE SCALE GENOMIC DNA]</scope>
    <source>
        <strain evidence="4 5">WILCCON 0114</strain>
    </source>
</reference>
<dbReference type="GO" id="GO:0008168">
    <property type="term" value="F:methyltransferase activity"/>
    <property type="evidence" value="ECO:0007669"/>
    <property type="project" value="UniProtKB-KW"/>
</dbReference>
<organism evidence="4 5">
    <name type="scientific">Clostridium neuense</name>
    <dbReference type="NCBI Taxonomy" id="1728934"/>
    <lineage>
        <taxon>Bacteria</taxon>
        <taxon>Bacillati</taxon>
        <taxon>Bacillota</taxon>
        <taxon>Clostridia</taxon>
        <taxon>Eubacteriales</taxon>
        <taxon>Clostridiaceae</taxon>
        <taxon>Clostridium</taxon>
    </lineage>
</organism>
<dbReference type="GO" id="GO:0032259">
    <property type="term" value="P:methylation"/>
    <property type="evidence" value="ECO:0007669"/>
    <property type="project" value="UniProtKB-KW"/>
</dbReference>
<dbReference type="Proteomes" id="UP001623592">
    <property type="component" value="Unassembled WGS sequence"/>
</dbReference>
<dbReference type="PANTHER" id="PTHR43191:SF2">
    <property type="entry name" value="RRNA METHYLTRANSFERASE 3, MITOCHONDRIAL"/>
    <property type="match status" value="1"/>
</dbReference>
<dbReference type="InterPro" id="IPR029028">
    <property type="entry name" value="Alpha/beta_knot_MTases"/>
</dbReference>
<name>A0ABW8TCW0_9CLOT</name>
<evidence type="ECO:0000256" key="2">
    <source>
        <dbReference type="ARBA" id="ARBA00022679"/>
    </source>
</evidence>
<sequence length="243" mass="27266">MDFKLKSYKKDFDYSYTFGAFPTMELINFKPEAVVKVLVSSNYDKKSSEDSIYSVCNDKNIEVEENDKLFNKLSPKENCYVIGVLKKFNSQIDKNKSHVVLVNPSNMGNIGTIIRTMIGFGINDLAVIGHGADLFNPKVIRASMGAIFKLKFTHYDCFEDYINENGQRSVYPFMLKGAVTLDSVKVEKDKPFSIVFGNEATGLSDDFLNYGTSVLIPHHKTIDSLNLTIAAGIAIYEFSLKSK</sequence>
<evidence type="ECO:0000313" key="5">
    <source>
        <dbReference type="Proteomes" id="UP001623592"/>
    </source>
</evidence>
<keyword evidence="2" id="KW-0808">Transferase</keyword>
<dbReference type="InterPro" id="IPR029026">
    <property type="entry name" value="tRNA_m1G_MTases_N"/>
</dbReference>
<dbReference type="Gene3D" id="3.40.1280.10">
    <property type="match status" value="1"/>
</dbReference>
<dbReference type="PANTHER" id="PTHR43191">
    <property type="entry name" value="RRNA METHYLTRANSFERASE 3"/>
    <property type="match status" value="1"/>
</dbReference>
<dbReference type="InterPro" id="IPR001537">
    <property type="entry name" value="SpoU_MeTrfase"/>
</dbReference>
<evidence type="ECO:0000313" key="4">
    <source>
        <dbReference type="EMBL" id="MFL0249563.1"/>
    </source>
</evidence>
<dbReference type="InterPro" id="IPR051259">
    <property type="entry name" value="rRNA_Methyltransferase"/>
</dbReference>
<dbReference type="Pfam" id="PF00588">
    <property type="entry name" value="SpoU_methylase"/>
    <property type="match status" value="1"/>
</dbReference>
<evidence type="ECO:0000259" key="3">
    <source>
        <dbReference type="Pfam" id="PF00588"/>
    </source>
</evidence>
<comment type="caution">
    <text evidence="4">The sequence shown here is derived from an EMBL/GenBank/DDBJ whole genome shotgun (WGS) entry which is preliminary data.</text>
</comment>
<proteinExistence type="predicted"/>
<evidence type="ECO:0000256" key="1">
    <source>
        <dbReference type="ARBA" id="ARBA00022603"/>
    </source>
</evidence>
<feature type="domain" description="tRNA/rRNA methyltransferase SpoU type" evidence="3">
    <location>
        <begin position="98"/>
        <end position="236"/>
    </location>
</feature>